<name>A0ABD5S508_9EURY</name>
<evidence type="ECO:0000313" key="2">
    <source>
        <dbReference type="EMBL" id="MFC6726779.1"/>
    </source>
</evidence>
<feature type="transmembrane region" description="Helical" evidence="1">
    <location>
        <begin position="47"/>
        <end position="68"/>
    </location>
</feature>
<protein>
    <submittedName>
        <fullName evidence="2">DUF373 family protein</fullName>
    </submittedName>
</protein>
<gene>
    <name evidence="2" type="ORF">ACFQE1_20875</name>
</gene>
<reference evidence="2 3" key="1">
    <citation type="journal article" date="2019" name="Int. J. Syst. Evol. Microbiol.">
        <title>The Global Catalogue of Microorganisms (GCM) 10K type strain sequencing project: providing services to taxonomists for standard genome sequencing and annotation.</title>
        <authorList>
            <consortium name="The Broad Institute Genomics Platform"/>
            <consortium name="The Broad Institute Genome Sequencing Center for Infectious Disease"/>
            <person name="Wu L."/>
            <person name="Ma J."/>
        </authorList>
    </citation>
    <scope>NUCLEOTIDE SEQUENCE [LARGE SCALE GENOMIC DNA]</scope>
    <source>
        <strain evidence="2 3">NBRC 111368</strain>
    </source>
</reference>
<accession>A0ABD5S508</accession>
<dbReference type="InterPro" id="IPR007254">
    <property type="entry name" value="DUF373"/>
</dbReference>
<feature type="transmembrane region" description="Helical" evidence="1">
    <location>
        <begin position="6"/>
        <end position="26"/>
    </location>
</feature>
<sequence>PPSAVLAALVHGAVQWFAAAGITSSLGQVTDEYLADRFKWRYLNAPFYVGAIAVVLYAVSGFFLSSFLYPGLNWADVPAVRSFTLTELAMALLVGTLLGVLSTLTFAVAESRYPTGAEPA</sequence>
<evidence type="ECO:0000256" key="1">
    <source>
        <dbReference type="SAM" id="Phobius"/>
    </source>
</evidence>
<proteinExistence type="predicted"/>
<comment type="caution">
    <text evidence="2">The sequence shown here is derived from an EMBL/GenBank/DDBJ whole genome shotgun (WGS) entry which is preliminary data.</text>
</comment>
<keyword evidence="1" id="KW-0472">Membrane</keyword>
<evidence type="ECO:0000313" key="3">
    <source>
        <dbReference type="Proteomes" id="UP001596328"/>
    </source>
</evidence>
<keyword evidence="1" id="KW-1133">Transmembrane helix</keyword>
<organism evidence="2 3">
    <name type="scientific">Halobium palmae</name>
    <dbReference type="NCBI Taxonomy" id="1776492"/>
    <lineage>
        <taxon>Archaea</taxon>
        <taxon>Methanobacteriati</taxon>
        <taxon>Methanobacteriota</taxon>
        <taxon>Stenosarchaea group</taxon>
        <taxon>Halobacteria</taxon>
        <taxon>Halobacteriales</taxon>
        <taxon>Haloferacaceae</taxon>
        <taxon>Halobium</taxon>
    </lineage>
</organism>
<dbReference type="AlphaFoldDB" id="A0ABD5S508"/>
<keyword evidence="1" id="KW-0812">Transmembrane</keyword>
<dbReference type="Pfam" id="PF04123">
    <property type="entry name" value="DUF373"/>
    <property type="match status" value="1"/>
</dbReference>
<dbReference type="Proteomes" id="UP001596328">
    <property type="component" value="Unassembled WGS sequence"/>
</dbReference>
<feature type="non-terminal residue" evidence="2">
    <location>
        <position position="1"/>
    </location>
</feature>
<dbReference type="EMBL" id="JBHSWU010001387">
    <property type="protein sequence ID" value="MFC6726779.1"/>
    <property type="molecule type" value="Genomic_DNA"/>
</dbReference>
<feature type="transmembrane region" description="Helical" evidence="1">
    <location>
        <begin position="88"/>
        <end position="109"/>
    </location>
</feature>
<keyword evidence="3" id="KW-1185">Reference proteome</keyword>